<name>A0ABP3USZ6_9BURK</name>
<evidence type="ECO:0000313" key="1">
    <source>
        <dbReference type="EMBL" id="GAA0740517.1"/>
    </source>
</evidence>
<dbReference type="Proteomes" id="UP001500279">
    <property type="component" value="Unassembled WGS sequence"/>
</dbReference>
<proteinExistence type="predicted"/>
<gene>
    <name evidence="1" type="ORF">GCM10009107_02200</name>
</gene>
<comment type="caution">
    <text evidence="1">The sequence shown here is derived from an EMBL/GenBank/DDBJ whole genome shotgun (WGS) entry which is preliminary data.</text>
</comment>
<keyword evidence="2" id="KW-1185">Reference proteome</keyword>
<sequence>MRQLVANGPARDSFRGGEQLFCSFIPGGIPMSKTLRAPTAHAALALTLALIAGGAHAQVAGTYAGTTSDGLSIEITLVNSETDGLVFTGSSTQWNETCKTGDVKFAWWGIGAYLPVTAKKLSSEYKGQSLYQTLTMKFDVSGTTVTGTVKAGEATYVDVNSSIKQTEPCNSGLVTYTATLQSPLMAARHHGMPAGSVQAFTR</sequence>
<evidence type="ECO:0000313" key="2">
    <source>
        <dbReference type="Proteomes" id="UP001500279"/>
    </source>
</evidence>
<reference evidence="2" key="1">
    <citation type="journal article" date="2019" name="Int. J. Syst. Evol. Microbiol.">
        <title>The Global Catalogue of Microorganisms (GCM) 10K type strain sequencing project: providing services to taxonomists for standard genome sequencing and annotation.</title>
        <authorList>
            <consortium name="The Broad Institute Genomics Platform"/>
            <consortium name="The Broad Institute Genome Sequencing Center for Infectious Disease"/>
            <person name="Wu L."/>
            <person name="Ma J."/>
        </authorList>
    </citation>
    <scope>NUCLEOTIDE SEQUENCE [LARGE SCALE GENOMIC DNA]</scope>
    <source>
        <strain evidence="2">JCM 15503</strain>
    </source>
</reference>
<dbReference type="EMBL" id="BAAAEW010000003">
    <property type="protein sequence ID" value="GAA0740517.1"/>
    <property type="molecule type" value="Genomic_DNA"/>
</dbReference>
<protein>
    <submittedName>
        <fullName evidence="1">Uncharacterized protein</fullName>
    </submittedName>
</protein>
<organism evidence="1 2">
    <name type="scientific">Ideonella azotifigens</name>
    <dbReference type="NCBI Taxonomy" id="513160"/>
    <lineage>
        <taxon>Bacteria</taxon>
        <taxon>Pseudomonadati</taxon>
        <taxon>Pseudomonadota</taxon>
        <taxon>Betaproteobacteria</taxon>
        <taxon>Burkholderiales</taxon>
        <taxon>Sphaerotilaceae</taxon>
        <taxon>Ideonella</taxon>
    </lineage>
</organism>
<accession>A0ABP3USZ6</accession>